<comment type="caution">
    <text evidence="6">The sequence shown here is derived from an EMBL/GenBank/DDBJ whole genome shotgun (WGS) entry which is preliminary data.</text>
</comment>
<dbReference type="Gene3D" id="3.40.50.11500">
    <property type="match status" value="1"/>
</dbReference>
<dbReference type="Pfam" id="PF08616">
    <property type="entry name" value="SPA"/>
    <property type="match status" value="1"/>
</dbReference>
<dbReference type="PANTHER" id="PTHR28544">
    <property type="entry name" value="PROTEIN FAM45A-RELATED"/>
    <property type="match status" value="1"/>
</dbReference>
<dbReference type="InterPro" id="IPR042431">
    <property type="entry name" value="FAM45"/>
</dbReference>
<dbReference type="PROSITE" id="PS50211">
    <property type="entry name" value="DENN"/>
    <property type="match status" value="1"/>
</dbReference>
<comment type="subcellular location">
    <subcellularLocation>
        <location evidence="1">Late endosome</location>
    </subcellularLocation>
</comment>
<feature type="domain" description="UDENN" evidence="5">
    <location>
        <begin position="1"/>
        <end position="341"/>
    </location>
</feature>
<name>A0AAV7YEJ6_9EUKA</name>
<accession>A0AAV7YEJ6</accession>
<sequence length="341" mass="39511">MQSLVSVNIIELDINNDVLIAWTYPTLTKSEKEEVVQKCQITNQEFEEETLFARIGEKWVYYFFSIHNTQTKTIPKVKKLAICVLTTDFNPEKYLYIAEKFNEKYVEDGNPINLLKSYISLYATSSCKDFEMDKFNQLNPYLESPISSIISLFKTNFMMIWAALFMKKNVVVYSNSYYELLTVVRSLPLLVMHRQNWNILHPFVQFKENQIDYLKSQNGYIAGFTDPQIKNQENLYDLFIDVTTSEISIPEHAQGDIIVTKTYQQLAEQIFKAVESKSQTDERIIKALNKKNKELILNLVKNAGDSENPQKISLSSIKNLQLSRQTEIFVINVASAENLLV</sequence>
<dbReference type="PANTHER" id="PTHR28544:SF1">
    <property type="entry name" value="DENN DOMAIN-CONTAINING PROTEIN 10-RELATED"/>
    <property type="match status" value="1"/>
</dbReference>
<evidence type="ECO:0000256" key="3">
    <source>
        <dbReference type="ARBA" id="ARBA00022658"/>
    </source>
</evidence>
<dbReference type="AlphaFoldDB" id="A0AAV7YEJ6"/>
<organism evidence="6 7">
    <name type="scientific">Anaeramoeba flamelloides</name>
    <dbReference type="NCBI Taxonomy" id="1746091"/>
    <lineage>
        <taxon>Eukaryota</taxon>
        <taxon>Metamonada</taxon>
        <taxon>Anaeramoebidae</taxon>
        <taxon>Anaeramoeba</taxon>
    </lineage>
</organism>
<evidence type="ECO:0000313" key="7">
    <source>
        <dbReference type="Proteomes" id="UP001146793"/>
    </source>
</evidence>
<dbReference type="GO" id="GO:0005085">
    <property type="term" value="F:guanyl-nucleotide exchange factor activity"/>
    <property type="evidence" value="ECO:0007669"/>
    <property type="project" value="UniProtKB-KW"/>
</dbReference>
<evidence type="ECO:0000256" key="2">
    <source>
        <dbReference type="ARBA" id="ARBA00008641"/>
    </source>
</evidence>
<dbReference type="GO" id="GO:2000641">
    <property type="term" value="P:regulation of early endosome to late endosome transport"/>
    <property type="evidence" value="ECO:0007669"/>
    <property type="project" value="TreeGrafter"/>
</dbReference>
<protein>
    <recommendedName>
        <fullName evidence="5">UDENN domain-containing protein</fullName>
    </recommendedName>
</protein>
<evidence type="ECO:0000313" key="6">
    <source>
        <dbReference type="EMBL" id="KAJ3428232.1"/>
    </source>
</evidence>
<keyword evidence="4" id="KW-0967">Endosome</keyword>
<dbReference type="EMBL" id="JANTQA010000060">
    <property type="protein sequence ID" value="KAJ3428232.1"/>
    <property type="molecule type" value="Genomic_DNA"/>
</dbReference>
<dbReference type="GO" id="GO:0015031">
    <property type="term" value="P:protein transport"/>
    <property type="evidence" value="ECO:0007669"/>
    <property type="project" value="TreeGrafter"/>
</dbReference>
<evidence type="ECO:0000259" key="5">
    <source>
        <dbReference type="PROSITE" id="PS50211"/>
    </source>
</evidence>
<dbReference type="GO" id="GO:0031267">
    <property type="term" value="F:small GTPase binding"/>
    <property type="evidence" value="ECO:0007669"/>
    <property type="project" value="TreeGrafter"/>
</dbReference>
<comment type="similarity">
    <text evidence="2">Belongs to the DENND10 family.</text>
</comment>
<reference evidence="6" key="1">
    <citation type="submission" date="2022-08" db="EMBL/GenBank/DDBJ databases">
        <title>Novel sulphate-reducing endosymbionts in the free-living metamonad Anaeramoeba.</title>
        <authorList>
            <person name="Jerlstrom-Hultqvist J."/>
            <person name="Cepicka I."/>
            <person name="Gallot-Lavallee L."/>
            <person name="Salas-Leiva D."/>
            <person name="Curtis B.A."/>
            <person name="Zahonova K."/>
            <person name="Pipaliya S."/>
            <person name="Dacks J."/>
            <person name="Roger A.J."/>
        </authorList>
    </citation>
    <scope>NUCLEOTIDE SEQUENCE</scope>
    <source>
        <strain evidence="6">Busselton2</strain>
    </source>
</reference>
<dbReference type="InterPro" id="IPR043153">
    <property type="entry name" value="DENN_C"/>
</dbReference>
<evidence type="ECO:0000256" key="1">
    <source>
        <dbReference type="ARBA" id="ARBA00004603"/>
    </source>
</evidence>
<dbReference type="Proteomes" id="UP001146793">
    <property type="component" value="Unassembled WGS sequence"/>
</dbReference>
<evidence type="ECO:0000256" key="4">
    <source>
        <dbReference type="ARBA" id="ARBA00022753"/>
    </source>
</evidence>
<proteinExistence type="inferred from homology"/>
<gene>
    <name evidence="6" type="ORF">M0812_25864</name>
</gene>
<dbReference type="InterPro" id="IPR037516">
    <property type="entry name" value="Tripartite_DENN"/>
</dbReference>
<keyword evidence="3" id="KW-0344">Guanine-nucleotide releasing factor</keyword>
<dbReference type="GO" id="GO:0005770">
    <property type="term" value="C:late endosome"/>
    <property type="evidence" value="ECO:0007669"/>
    <property type="project" value="UniProtKB-SubCell"/>
</dbReference>